<keyword evidence="2" id="KW-1185">Reference proteome</keyword>
<evidence type="ECO:0000313" key="2">
    <source>
        <dbReference type="Proteomes" id="UP001189429"/>
    </source>
</evidence>
<evidence type="ECO:0000313" key="1">
    <source>
        <dbReference type="EMBL" id="CAK0858691.1"/>
    </source>
</evidence>
<reference evidence="1" key="1">
    <citation type="submission" date="2023-10" db="EMBL/GenBank/DDBJ databases">
        <authorList>
            <person name="Chen Y."/>
            <person name="Shah S."/>
            <person name="Dougan E. K."/>
            <person name="Thang M."/>
            <person name="Chan C."/>
        </authorList>
    </citation>
    <scope>NUCLEOTIDE SEQUENCE [LARGE SCALE GENOMIC DNA]</scope>
</reference>
<dbReference type="EMBL" id="CAUYUJ010015834">
    <property type="protein sequence ID" value="CAK0858691.1"/>
    <property type="molecule type" value="Genomic_DNA"/>
</dbReference>
<proteinExistence type="predicted"/>
<protein>
    <recommendedName>
        <fullName evidence="3">Reverse transcriptase domain-containing protein</fullName>
    </recommendedName>
</protein>
<sequence length="554" mass="61502">MGSLDGQFHIFAPQETWPWHNDQSRLRTAPAHVAIVPERSILLKSFTQLTKRLAATIGMGMDAGPLEQMAARATDTYCGAAGLAPSSLDFVPITHAEVAEMRRSLRGLVIETFQKTRRVMFSYYSHKLFGADGTDPHYRYFPDLTAEAVLLRAADVPGLSPELQPRRISRPSAWKMARASAPNKKRAKPDDRRPIVNRSAWPAACLDTPTARALDWVGACYLPQHAHIDIHRADSVIELLREFTEIGPSTPVRACGSDVVSCFTNMPHELIVRAWSFYRSTLQGSIQAIRVARRGRRAVSSAGAPPSRVHGQCMTITIDDTDVLLRHHLCTGFFMLGELVGMEVEGLAMGSPMGSALTRMALIFCDLTFYYSLHGPELSPLGCRGRVYETVILGHVVWLLEVRYMDDYLLLWKGPSHLKAWDIGLIASSLAQRARERYPLPLERDDSLKFVGVDLKLNVDGSVAACPSIGHLGGRGGAFEFEGFSPYYSFIPDSTKRGIILGIVARVAQYTFPDNLRSEALRAFRDHLTGVSGYPVSVFDSWAREGTRHWPPQL</sequence>
<comment type="caution">
    <text evidence="1">The sequence shown here is derived from an EMBL/GenBank/DDBJ whole genome shotgun (WGS) entry which is preliminary data.</text>
</comment>
<accession>A0ABN9UGD8</accession>
<dbReference type="Proteomes" id="UP001189429">
    <property type="component" value="Unassembled WGS sequence"/>
</dbReference>
<gene>
    <name evidence="1" type="ORF">PCOR1329_LOCUS48304</name>
</gene>
<evidence type="ECO:0008006" key="3">
    <source>
        <dbReference type="Google" id="ProtNLM"/>
    </source>
</evidence>
<organism evidence="1 2">
    <name type="scientific">Prorocentrum cordatum</name>
    <dbReference type="NCBI Taxonomy" id="2364126"/>
    <lineage>
        <taxon>Eukaryota</taxon>
        <taxon>Sar</taxon>
        <taxon>Alveolata</taxon>
        <taxon>Dinophyceae</taxon>
        <taxon>Prorocentrales</taxon>
        <taxon>Prorocentraceae</taxon>
        <taxon>Prorocentrum</taxon>
    </lineage>
</organism>
<name>A0ABN9UGD8_9DINO</name>